<organism evidence="1 2">
    <name type="scientific">Portunus trituberculatus</name>
    <name type="common">Swimming crab</name>
    <name type="synonym">Neptunus trituberculatus</name>
    <dbReference type="NCBI Taxonomy" id="210409"/>
    <lineage>
        <taxon>Eukaryota</taxon>
        <taxon>Metazoa</taxon>
        <taxon>Ecdysozoa</taxon>
        <taxon>Arthropoda</taxon>
        <taxon>Crustacea</taxon>
        <taxon>Multicrustacea</taxon>
        <taxon>Malacostraca</taxon>
        <taxon>Eumalacostraca</taxon>
        <taxon>Eucarida</taxon>
        <taxon>Decapoda</taxon>
        <taxon>Pleocyemata</taxon>
        <taxon>Brachyura</taxon>
        <taxon>Eubrachyura</taxon>
        <taxon>Portunoidea</taxon>
        <taxon>Portunidae</taxon>
        <taxon>Portuninae</taxon>
        <taxon>Portunus</taxon>
    </lineage>
</organism>
<dbReference type="AlphaFoldDB" id="A0A5B7FML5"/>
<keyword evidence="2" id="KW-1185">Reference proteome</keyword>
<protein>
    <submittedName>
        <fullName evidence="1">Uncharacterized protein</fullName>
    </submittedName>
</protein>
<dbReference type="EMBL" id="VSRR010008439">
    <property type="protein sequence ID" value="MPC48731.1"/>
    <property type="molecule type" value="Genomic_DNA"/>
</dbReference>
<sequence length="39" mass="4536">MVLRRILLDQPSKHLWNSSCEPLGVHKPLVENPWSNKRG</sequence>
<gene>
    <name evidence="1" type="ORF">E2C01_042513</name>
</gene>
<name>A0A5B7FML5_PORTR</name>
<evidence type="ECO:0000313" key="2">
    <source>
        <dbReference type="Proteomes" id="UP000324222"/>
    </source>
</evidence>
<dbReference type="Proteomes" id="UP000324222">
    <property type="component" value="Unassembled WGS sequence"/>
</dbReference>
<reference evidence="1 2" key="1">
    <citation type="submission" date="2019-05" db="EMBL/GenBank/DDBJ databases">
        <title>Another draft genome of Portunus trituberculatus and its Hox gene families provides insights of decapod evolution.</title>
        <authorList>
            <person name="Jeong J.-H."/>
            <person name="Song I."/>
            <person name="Kim S."/>
            <person name="Choi T."/>
            <person name="Kim D."/>
            <person name="Ryu S."/>
            <person name="Kim W."/>
        </authorList>
    </citation>
    <scope>NUCLEOTIDE SEQUENCE [LARGE SCALE GENOMIC DNA]</scope>
    <source>
        <tissue evidence="1">Muscle</tissue>
    </source>
</reference>
<proteinExistence type="predicted"/>
<comment type="caution">
    <text evidence="1">The sequence shown here is derived from an EMBL/GenBank/DDBJ whole genome shotgun (WGS) entry which is preliminary data.</text>
</comment>
<evidence type="ECO:0000313" key="1">
    <source>
        <dbReference type="EMBL" id="MPC48731.1"/>
    </source>
</evidence>
<accession>A0A5B7FML5</accession>